<accession>A0A7X2L101</accession>
<dbReference type="Proteomes" id="UP000463051">
    <property type="component" value="Unassembled WGS sequence"/>
</dbReference>
<dbReference type="SUPFAM" id="SSF51445">
    <property type="entry name" value="(Trans)glycosidases"/>
    <property type="match status" value="1"/>
</dbReference>
<reference evidence="1 2" key="1">
    <citation type="submission" date="2019-11" db="EMBL/GenBank/DDBJ databases">
        <title>Paenibacillus monticola sp. nov., a novel PGPR strain isolated from mountain sample in China.</title>
        <authorList>
            <person name="Zhao Q."/>
            <person name="Li H.-P."/>
            <person name="Zhang J.-L."/>
        </authorList>
    </citation>
    <scope>NUCLEOTIDE SEQUENCE [LARGE SCALE GENOMIC DNA]</scope>
    <source>
        <strain evidence="1 2">LC-T2</strain>
    </source>
</reference>
<dbReference type="RefSeq" id="WP_154116685.1">
    <property type="nucleotide sequence ID" value="NZ_WJXB01000001.1"/>
</dbReference>
<evidence type="ECO:0000313" key="1">
    <source>
        <dbReference type="EMBL" id="MRN51816.1"/>
    </source>
</evidence>
<dbReference type="Gene3D" id="3.20.20.80">
    <property type="entry name" value="Glycosidases"/>
    <property type="match status" value="1"/>
</dbReference>
<keyword evidence="2" id="KW-1185">Reference proteome</keyword>
<comment type="caution">
    <text evidence="1">The sequence shown here is derived from an EMBL/GenBank/DDBJ whole genome shotgun (WGS) entry which is preliminary data.</text>
</comment>
<dbReference type="GO" id="GO:0004556">
    <property type="term" value="F:alpha-amylase activity"/>
    <property type="evidence" value="ECO:0007669"/>
    <property type="project" value="TreeGrafter"/>
</dbReference>
<dbReference type="PANTHER" id="PTHR10357:SF179">
    <property type="entry name" value="NEUTRAL AND BASIC AMINO ACID TRANSPORT PROTEIN RBAT"/>
    <property type="match status" value="1"/>
</dbReference>
<sequence length="642" mass="72925">MNKKSKLRLVQDYLSIHKDKEMEPIWIPAVWNECRYECILAEEEGEIYVHPYNFLTEHLQYLSKLSWKYSLKEHTDLDVSAIYSSLVRYSTAWDYKHDGTIESGTFLRFIILLPLLKKMGINILYMLPINRYSKLNLKGDIGSPYAVQSLFHIDQNLHDSLLDGMGNFTIHDELGALVEACHLLDIKVVIDFIPRVTARNSEFIAEHPDWVYWINNEELEGFAPPLIPELGFFEECTPGKLETIYHSQKTAAFLSKFSLPPNELNPVLWEQLKQRVAKTGEEILTLVEQEMGITTSPAHSDWINDVQPIWTDITFLRLYKDFSPQVRNFISSNQAPYVLFDTIKCNDYPGEEPNLELWDVLERAVRFSLETYNIDGFRIDIGHVLPTPLLTCIFDTIKEINPNAILISEDLFNRNHLKAANTGYNIMLGSGWNVMTQITKDNLVSFLEELTNLKIHVFACAETADTPRITSRGGVELARMIAVFNQFLPNAIPYITTGFEMNEEQPLNCGLGDNTNGADIPRAFFNVMRINWTNPASMLPLLAQLRDLKKDWLGLVKPENFFVALSPDNVVLYGYMYGDQTLICCFNLSADASAHVDLKAAVPGRSPMTVKLDSSLTASIAGQTLNSLLLAPNQALVLVNQK</sequence>
<gene>
    <name evidence="1" type="ORF">GJB61_02235</name>
</gene>
<dbReference type="InterPro" id="IPR017853">
    <property type="entry name" value="GH"/>
</dbReference>
<dbReference type="PANTHER" id="PTHR10357">
    <property type="entry name" value="ALPHA-AMYLASE FAMILY MEMBER"/>
    <property type="match status" value="1"/>
</dbReference>
<evidence type="ECO:0000313" key="2">
    <source>
        <dbReference type="Proteomes" id="UP000463051"/>
    </source>
</evidence>
<dbReference type="EMBL" id="WJXB01000001">
    <property type="protein sequence ID" value="MRN51816.1"/>
    <property type="molecule type" value="Genomic_DNA"/>
</dbReference>
<dbReference type="GO" id="GO:0009313">
    <property type="term" value="P:oligosaccharide catabolic process"/>
    <property type="evidence" value="ECO:0007669"/>
    <property type="project" value="TreeGrafter"/>
</dbReference>
<name>A0A7X2L101_9BACL</name>
<proteinExistence type="predicted"/>
<protein>
    <submittedName>
        <fullName evidence="1">Alpha-amylase</fullName>
    </submittedName>
</protein>
<organism evidence="1 2">
    <name type="scientific">Paenibacillus monticola</name>
    <dbReference type="NCBI Taxonomy" id="2666075"/>
    <lineage>
        <taxon>Bacteria</taxon>
        <taxon>Bacillati</taxon>
        <taxon>Bacillota</taxon>
        <taxon>Bacilli</taxon>
        <taxon>Bacillales</taxon>
        <taxon>Paenibacillaceae</taxon>
        <taxon>Paenibacillus</taxon>
    </lineage>
</organism>
<dbReference type="AlphaFoldDB" id="A0A7X2L101"/>